<feature type="compositionally biased region" description="Polar residues" evidence="1">
    <location>
        <begin position="112"/>
        <end position="123"/>
    </location>
</feature>
<sequence length="465" mass="52105">MSKKEKKKSKKRSKRSSDEGTSKDCTNEHQHIVDEQTSSPVDGTNTSIPLRVGVNLQSNVTSSWSWGAAFAAAATIRPNDGDLDEEFLRRTNAPDVSDGGVSSVAQLAQGYNSKDVSTGLDNAQSRDKESANLDEDKDSDGSAKSEDVSLEGRMVSLSKDSSEQSMVLVDKQSGKVYSSGARLQTCKRLVIGKLHKGNIKLDKDALKEMKKLEESEEQSASGPTFPYATNPDDHCETPLKSYQDILPILDELSKARGGKRSKLRIYDPYYCNGSVVKHLESLGYTDVYNRKEDCYAVWELNKEPNFDVLLTNPPYSEDHIEKLMKYLTSPSFGSKPFLLLMPQWVHKKDYYINATTAGSSEAIHGKKRKRSNDTASTQCSPFYIVPKKRYVYLPPPDFRERKVSDVHKKSSPFISMWFVWGGSTEMNERLMTAFRKSDIKGCELARSRSALRDLRRGGKKKAKRS</sequence>
<evidence type="ECO:0000313" key="3">
    <source>
        <dbReference type="Proteomes" id="UP001530400"/>
    </source>
</evidence>
<reference evidence="2 3" key="1">
    <citation type="submission" date="2024-10" db="EMBL/GenBank/DDBJ databases">
        <title>Updated reference genomes for cyclostephanoid diatoms.</title>
        <authorList>
            <person name="Roberts W.R."/>
            <person name="Alverson A.J."/>
        </authorList>
    </citation>
    <scope>NUCLEOTIDE SEQUENCE [LARGE SCALE GENOMIC DNA]</scope>
    <source>
        <strain evidence="2 3">AJA010-31</strain>
    </source>
</reference>
<feature type="compositionally biased region" description="Polar residues" evidence="1">
    <location>
        <begin position="35"/>
        <end position="48"/>
    </location>
</feature>
<dbReference type="PANTHER" id="PTHR39444:SF3">
    <property type="entry name" value="SITE-SPECIFIC DNA-METHYLTRANSFERASE (ADENINE-SPECIFIC)"/>
    <property type="match status" value="1"/>
</dbReference>
<feature type="region of interest" description="Disordered" evidence="1">
    <location>
        <begin position="211"/>
        <end position="233"/>
    </location>
</feature>
<evidence type="ECO:0000256" key="1">
    <source>
        <dbReference type="SAM" id="MobiDB-lite"/>
    </source>
</evidence>
<name>A0ABD3QDW1_9STRA</name>
<organism evidence="2 3">
    <name type="scientific">Cyclotella atomus</name>
    <dbReference type="NCBI Taxonomy" id="382360"/>
    <lineage>
        <taxon>Eukaryota</taxon>
        <taxon>Sar</taxon>
        <taxon>Stramenopiles</taxon>
        <taxon>Ochrophyta</taxon>
        <taxon>Bacillariophyta</taxon>
        <taxon>Coscinodiscophyceae</taxon>
        <taxon>Thalassiosirophycidae</taxon>
        <taxon>Stephanodiscales</taxon>
        <taxon>Stephanodiscaceae</taxon>
        <taxon>Cyclotella</taxon>
    </lineage>
</organism>
<evidence type="ECO:0000313" key="2">
    <source>
        <dbReference type="EMBL" id="KAL3797896.1"/>
    </source>
</evidence>
<feature type="region of interest" description="Disordered" evidence="1">
    <location>
        <begin position="112"/>
        <end position="164"/>
    </location>
</feature>
<comment type="caution">
    <text evidence="2">The sequence shown here is derived from an EMBL/GenBank/DDBJ whole genome shotgun (WGS) entry which is preliminary data.</text>
</comment>
<dbReference type="Proteomes" id="UP001530400">
    <property type="component" value="Unassembled WGS sequence"/>
</dbReference>
<feature type="region of interest" description="Disordered" evidence="1">
    <location>
        <begin position="1"/>
        <end position="48"/>
    </location>
</feature>
<accession>A0ABD3QDW1</accession>
<dbReference type="InterPro" id="IPR002052">
    <property type="entry name" value="DNA_methylase_N6_adenine_CS"/>
</dbReference>
<protein>
    <submittedName>
        <fullName evidence="2">Uncharacterized protein</fullName>
    </submittedName>
</protein>
<feature type="compositionally biased region" description="Basic and acidic residues" evidence="1">
    <location>
        <begin position="15"/>
        <end position="34"/>
    </location>
</feature>
<dbReference type="PROSITE" id="PS00092">
    <property type="entry name" value="N6_MTASE"/>
    <property type="match status" value="1"/>
</dbReference>
<dbReference type="AlphaFoldDB" id="A0ABD3QDW1"/>
<dbReference type="EMBL" id="JALLPJ020000237">
    <property type="protein sequence ID" value="KAL3797896.1"/>
    <property type="molecule type" value="Genomic_DNA"/>
</dbReference>
<feature type="compositionally biased region" description="Basic residues" evidence="1">
    <location>
        <begin position="1"/>
        <end position="14"/>
    </location>
</feature>
<keyword evidence="3" id="KW-1185">Reference proteome</keyword>
<proteinExistence type="predicted"/>
<dbReference type="PANTHER" id="PTHR39444">
    <property type="entry name" value="SITE-SPECIFIC DNA-METHYLTRANSFERASE (ADENINE-SPECIFIC)"/>
    <property type="match status" value="1"/>
</dbReference>
<gene>
    <name evidence="2" type="ORF">ACHAWO_009769</name>
</gene>